<accession>A0A8T8X3Y1</accession>
<protein>
    <submittedName>
        <fullName evidence="1">Uncharacterized protein</fullName>
    </submittedName>
</protein>
<sequence>MSSPISGMAYNSATLRDCFLATALGAADATGSRYKQDSGHNLLIPIEVQIWRMLMISVDVVTDIRCETYRSSNIDLHYSTRVTTRGDYAGIQQVSEIRNQDSKQIAKDWRKPKIVNARSVYNLPPTRTPPSHNLSLISTMAQSCVSIMRTLPTSWHFTPG</sequence>
<dbReference type="EMBL" id="KZ824786">
    <property type="protein sequence ID" value="RAH82837.1"/>
    <property type="molecule type" value="Genomic_DNA"/>
</dbReference>
<dbReference type="AlphaFoldDB" id="A0A8T8X3Y1"/>
<keyword evidence="2" id="KW-1185">Reference proteome</keyword>
<gene>
    <name evidence="1" type="ORF">BO86DRAFT_378348</name>
</gene>
<name>A0A8T8X3Y1_ASPJA</name>
<dbReference type="RefSeq" id="XP_025528731.1">
    <property type="nucleotide sequence ID" value="XM_025670622.1"/>
</dbReference>
<organism evidence="1 2">
    <name type="scientific">Aspergillus japonicus CBS 114.51</name>
    <dbReference type="NCBI Taxonomy" id="1448312"/>
    <lineage>
        <taxon>Eukaryota</taxon>
        <taxon>Fungi</taxon>
        <taxon>Dikarya</taxon>
        <taxon>Ascomycota</taxon>
        <taxon>Pezizomycotina</taxon>
        <taxon>Eurotiomycetes</taxon>
        <taxon>Eurotiomycetidae</taxon>
        <taxon>Eurotiales</taxon>
        <taxon>Aspergillaceae</taxon>
        <taxon>Aspergillus</taxon>
        <taxon>Aspergillus subgen. Circumdati</taxon>
    </lineage>
</organism>
<evidence type="ECO:0000313" key="2">
    <source>
        <dbReference type="Proteomes" id="UP000249497"/>
    </source>
</evidence>
<evidence type="ECO:0000313" key="1">
    <source>
        <dbReference type="EMBL" id="RAH82837.1"/>
    </source>
</evidence>
<dbReference type="Proteomes" id="UP000249497">
    <property type="component" value="Unassembled WGS sequence"/>
</dbReference>
<reference evidence="1 2" key="1">
    <citation type="submission" date="2018-02" db="EMBL/GenBank/DDBJ databases">
        <title>The genomes of Aspergillus section Nigri reveals drivers in fungal speciation.</title>
        <authorList>
            <consortium name="DOE Joint Genome Institute"/>
            <person name="Vesth T.C."/>
            <person name="Nybo J."/>
            <person name="Theobald S."/>
            <person name="Brandl J."/>
            <person name="Frisvad J.C."/>
            <person name="Nielsen K.F."/>
            <person name="Lyhne E.K."/>
            <person name="Kogle M.E."/>
            <person name="Kuo A."/>
            <person name="Riley R."/>
            <person name="Clum A."/>
            <person name="Nolan M."/>
            <person name="Lipzen A."/>
            <person name="Salamov A."/>
            <person name="Henrissat B."/>
            <person name="Wiebenga A."/>
            <person name="De vries R.P."/>
            <person name="Grigoriev I.V."/>
            <person name="Mortensen U.H."/>
            <person name="Andersen M.R."/>
            <person name="Baker S.E."/>
        </authorList>
    </citation>
    <scope>NUCLEOTIDE SEQUENCE [LARGE SCALE GENOMIC DNA]</scope>
    <source>
        <strain evidence="1 2">CBS 114.51</strain>
    </source>
</reference>
<dbReference type="GeneID" id="37174314"/>
<proteinExistence type="predicted"/>